<evidence type="ECO:0000256" key="2">
    <source>
        <dbReference type="ARBA" id="ARBA00022980"/>
    </source>
</evidence>
<dbReference type="Pfam" id="PF03297">
    <property type="entry name" value="Ribosomal_S25"/>
    <property type="match status" value="1"/>
</dbReference>
<proteinExistence type="inferred from homology"/>
<dbReference type="InterPro" id="IPR004977">
    <property type="entry name" value="Ribosomal_eS25"/>
</dbReference>
<dbReference type="GO" id="GO:1990904">
    <property type="term" value="C:ribonucleoprotein complex"/>
    <property type="evidence" value="ECO:0007669"/>
    <property type="project" value="UniProtKB-KW"/>
</dbReference>
<dbReference type="GO" id="GO:0005840">
    <property type="term" value="C:ribosome"/>
    <property type="evidence" value="ECO:0007669"/>
    <property type="project" value="UniProtKB-KW"/>
</dbReference>
<organism evidence="5 6">
    <name type="scientific">Candidatus Marsarchaeota G1 archaeon BE_D</name>
    <dbReference type="NCBI Taxonomy" id="1978156"/>
    <lineage>
        <taxon>Archaea</taxon>
        <taxon>Candidatus Marsarchaeota</taxon>
        <taxon>Candidatus Marsarchaeota group 1</taxon>
    </lineage>
</organism>
<evidence type="ECO:0000256" key="1">
    <source>
        <dbReference type="ARBA" id="ARBA00009106"/>
    </source>
</evidence>
<dbReference type="SUPFAM" id="SSF46785">
    <property type="entry name" value="Winged helix' DNA-binding domain"/>
    <property type="match status" value="1"/>
</dbReference>
<dbReference type="EMBL" id="NEXD01000008">
    <property type="protein sequence ID" value="PSN86348.1"/>
    <property type="molecule type" value="Genomic_DNA"/>
</dbReference>
<feature type="region of interest" description="Disordered" evidence="4">
    <location>
        <begin position="1"/>
        <end position="27"/>
    </location>
</feature>
<keyword evidence="2" id="KW-0689">Ribosomal protein</keyword>
<dbReference type="AlphaFoldDB" id="A0A2R6AJ27"/>
<dbReference type="Gene3D" id="3.30.63.20">
    <property type="match status" value="1"/>
</dbReference>
<protein>
    <submittedName>
        <fullName evidence="5">Uncharacterized protein</fullName>
    </submittedName>
</protein>
<evidence type="ECO:0000313" key="5">
    <source>
        <dbReference type="EMBL" id="PSN86348.1"/>
    </source>
</evidence>
<keyword evidence="3" id="KW-0687">Ribonucleoprotein</keyword>
<comment type="caution">
    <text evidence="5">The sequence shown here is derived from an EMBL/GenBank/DDBJ whole genome shotgun (WGS) entry which is preliminary data.</text>
</comment>
<sequence>MEKQQLRMKEEEERKKKKAKKEEKREQKPIYVSAEAYQELLKLLKPNSYYTLYELATRLNVPLGMARRAIRQLEKDGKLVQISKAGNSRLFVVK</sequence>
<dbReference type="Proteomes" id="UP000240569">
    <property type="component" value="Unassembled WGS sequence"/>
</dbReference>
<dbReference type="InterPro" id="IPR036390">
    <property type="entry name" value="WH_DNA-bd_sf"/>
</dbReference>
<gene>
    <name evidence="5" type="ORF">B9Q02_02765</name>
</gene>
<accession>A0A2R6AJ27</accession>
<evidence type="ECO:0000313" key="6">
    <source>
        <dbReference type="Proteomes" id="UP000240569"/>
    </source>
</evidence>
<evidence type="ECO:0000256" key="4">
    <source>
        <dbReference type="SAM" id="MobiDB-lite"/>
    </source>
</evidence>
<comment type="similarity">
    <text evidence="1">Belongs to the eukaryotic ribosomal protein eS25 family.</text>
</comment>
<evidence type="ECO:0000256" key="3">
    <source>
        <dbReference type="ARBA" id="ARBA00023274"/>
    </source>
</evidence>
<name>A0A2R6AJ27_9ARCH</name>
<reference evidence="5 6" key="1">
    <citation type="submission" date="2017-04" db="EMBL/GenBank/DDBJ databases">
        <title>Novel microbial lineages endemic to geothermal iron-oxide mats fill important gaps in the evolutionary history of Archaea.</title>
        <authorList>
            <person name="Jay Z.J."/>
            <person name="Beam J.P."/>
            <person name="Dlakic M."/>
            <person name="Rusch D.B."/>
            <person name="Kozubal M.A."/>
            <person name="Inskeep W.P."/>
        </authorList>
    </citation>
    <scope>NUCLEOTIDE SEQUENCE [LARGE SCALE GENOMIC DNA]</scope>
    <source>
        <strain evidence="5">BE_D</strain>
    </source>
</reference>